<protein>
    <submittedName>
        <fullName evidence="1">DUF5343 domain-containing protein</fullName>
    </submittedName>
</protein>
<dbReference type="EMBL" id="JAUCMM010000006">
    <property type="protein sequence ID" value="MDM7888741.1"/>
    <property type="molecule type" value="Genomic_DNA"/>
</dbReference>
<organism evidence="1 2">
    <name type="scientific">Curtobacterium subtropicum</name>
    <dbReference type="NCBI Taxonomy" id="3055138"/>
    <lineage>
        <taxon>Bacteria</taxon>
        <taxon>Bacillati</taxon>
        <taxon>Actinomycetota</taxon>
        <taxon>Actinomycetes</taxon>
        <taxon>Micrococcales</taxon>
        <taxon>Microbacteriaceae</taxon>
        <taxon>Curtobacterium</taxon>
    </lineage>
</organism>
<reference evidence="1 2" key="1">
    <citation type="submission" date="2023-06" db="EMBL/GenBank/DDBJ databases">
        <authorList>
            <person name="Feng G."/>
            <person name="Li J."/>
            <person name="Zhu H."/>
        </authorList>
    </citation>
    <scope>NUCLEOTIDE SEQUENCE [LARGE SCALE GENOMIC DNA]</scope>
    <source>
        <strain evidence="1 2">RHCJP20</strain>
    </source>
</reference>
<evidence type="ECO:0000313" key="1">
    <source>
        <dbReference type="EMBL" id="MDM7888741.1"/>
    </source>
</evidence>
<dbReference type="RefSeq" id="WP_289470349.1">
    <property type="nucleotide sequence ID" value="NZ_JAUCMM010000006.1"/>
</dbReference>
<keyword evidence="2" id="KW-1185">Reference proteome</keyword>
<comment type="caution">
    <text evidence="1">The sequence shown here is derived from an EMBL/GenBank/DDBJ whole genome shotgun (WGS) entry which is preliminary data.</text>
</comment>
<proteinExistence type="predicted"/>
<name>A0ABT7TGN2_9MICO</name>
<accession>A0ABT7TGN2</accession>
<dbReference type="Proteomes" id="UP001235720">
    <property type="component" value="Unassembled WGS sequence"/>
</dbReference>
<sequence>MIERGGIAPYAPASAVMAVIDAKRRNPALGGFSAQELATLDIRESLVPRTMQALKLLELLDDEDRTTEVFDELVSSSRPDFSSRLGALLRRVYAPVFEVVDPVLASQDDLLDVFRQFRPPSQRPRMVTLFIHLLRVARMSPSEEARSAVREYVLRPDGAVETTSSPKEMTYASDTDVARRRARQAWGTAVASPQSGGLSRHRLKLASGGSVDIGLNVDLFSLSKEDRDFVMDLVDRVTNYKPKRIEGDPMH</sequence>
<gene>
    <name evidence="1" type="ORF">QUG98_09770</name>
</gene>
<evidence type="ECO:0000313" key="2">
    <source>
        <dbReference type="Proteomes" id="UP001235720"/>
    </source>
</evidence>